<dbReference type="Pfam" id="PF00486">
    <property type="entry name" value="Trans_reg_C"/>
    <property type="match status" value="1"/>
</dbReference>
<dbReference type="Pfam" id="PF00072">
    <property type="entry name" value="Response_reg"/>
    <property type="match status" value="1"/>
</dbReference>
<dbReference type="Gene3D" id="1.10.10.10">
    <property type="entry name" value="Winged helix-like DNA-binding domain superfamily/Winged helix DNA-binding domain"/>
    <property type="match status" value="1"/>
</dbReference>
<evidence type="ECO:0000256" key="4">
    <source>
        <dbReference type="ARBA" id="ARBA00023125"/>
    </source>
</evidence>
<protein>
    <submittedName>
        <fullName evidence="10">DNA-binding response regulator</fullName>
    </submittedName>
</protein>
<evidence type="ECO:0000313" key="10">
    <source>
        <dbReference type="EMBL" id="ODC03660.1"/>
    </source>
</evidence>
<comment type="caution">
    <text evidence="10">The sequence shown here is derived from an EMBL/GenBank/DDBJ whole genome shotgun (WGS) entry which is preliminary data.</text>
</comment>
<dbReference type="InterPro" id="IPR011006">
    <property type="entry name" value="CheY-like_superfamily"/>
</dbReference>
<dbReference type="AlphaFoldDB" id="A0A1E2V9G9"/>
<dbReference type="FunFam" id="3.40.50.2300:FF:000002">
    <property type="entry name" value="DNA-binding response regulator PhoP"/>
    <property type="match status" value="1"/>
</dbReference>
<dbReference type="InterPro" id="IPR001867">
    <property type="entry name" value="OmpR/PhoB-type_DNA-bd"/>
</dbReference>
<evidence type="ECO:0000256" key="5">
    <source>
        <dbReference type="ARBA" id="ARBA00023163"/>
    </source>
</evidence>
<dbReference type="Gene3D" id="6.10.250.690">
    <property type="match status" value="1"/>
</dbReference>
<dbReference type="RefSeq" id="WP_068998076.1">
    <property type="nucleotide sequence ID" value="NZ_MDTQ01000001.1"/>
</dbReference>
<gene>
    <name evidence="10" type="ORF">BFW38_08990</name>
</gene>
<dbReference type="EMBL" id="MDTQ01000001">
    <property type="protein sequence ID" value="ODC03660.1"/>
    <property type="molecule type" value="Genomic_DNA"/>
</dbReference>
<keyword evidence="3" id="KW-0805">Transcription regulation</keyword>
<evidence type="ECO:0000313" key="11">
    <source>
        <dbReference type="Proteomes" id="UP000094291"/>
    </source>
</evidence>
<dbReference type="GO" id="GO:0000976">
    <property type="term" value="F:transcription cis-regulatory region binding"/>
    <property type="evidence" value="ECO:0007669"/>
    <property type="project" value="TreeGrafter"/>
</dbReference>
<organism evidence="10 11">
    <name type="scientific">Terasakiispira papahanaumokuakeensis</name>
    <dbReference type="NCBI Taxonomy" id="197479"/>
    <lineage>
        <taxon>Bacteria</taxon>
        <taxon>Pseudomonadati</taxon>
        <taxon>Pseudomonadota</taxon>
        <taxon>Gammaproteobacteria</taxon>
        <taxon>Oceanospirillales</taxon>
        <taxon>Terasakiispira</taxon>
    </lineage>
</organism>
<dbReference type="PROSITE" id="PS50110">
    <property type="entry name" value="RESPONSE_REGULATORY"/>
    <property type="match status" value="1"/>
</dbReference>
<name>A0A1E2V9G9_9GAMM</name>
<feature type="domain" description="Response regulatory" evidence="8">
    <location>
        <begin position="2"/>
        <end position="116"/>
    </location>
</feature>
<dbReference type="GO" id="GO:0005829">
    <property type="term" value="C:cytosol"/>
    <property type="evidence" value="ECO:0007669"/>
    <property type="project" value="TreeGrafter"/>
</dbReference>
<keyword evidence="11" id="KW-1185">Reference proteome</keyword>
<keyword evidence="2" id="KW-0902">Two-component regulatory system</keyword>
<sequence>MRLLLIEDDPLLASTVRDSLVTLKYTVDVADNGLLADHLLQHHHFDLVLLDLSLPDRDGLEVLKSLRHRGNHVPVLIVTARDHIGEKVKGLDLGADDYLAKPFSLDELEARIRALLRRSQGRSHSTLQLGPLVYNSSTQELLLDHQPLQLPRREYSLLVGLLNKAEQIIPRELLTEQVFSYEDTVGSNAIEVYISRLRKRLTPYGLNITTIRGIGYRLSLEHHAR</sequence>
<dbReference type="InterPro" id="IPR039420">
    <property type="entry name" value="WalR-like"/>
</dbReference>
<dbReference type="GO" id="GO:0000156">
    <property type="term" value="F:phosphorelay response regulator activity"/>
    <property type="evidence" value="ECO:0007669"/>
    <property type="project" value="TreeGrafter"/>
</dbReference>
<keyword evidence="4 7" id="KW-0238">DNA-binding</keyword>
<accession>A0A1E2V9G9</accession>
<dbReference type="OrthoDB" id="9802426at2"/>
<evidence type="ECO:0000259" key="8">
    <source>
        <dbReference type="PROSITE" id="PS50110"/>
    </source>
</evidence>
<dbReference type="SUPFAM" id="SSF52172">
    <property type="entry name" value="CheY-like"/>
    <property type="match status" value="1"/>
</dbReference>
<dbReference type="SMART" id="SM00862">
    <property type="entry name" value="Trans_reg_C"/>
    <property type="match status" value="1"/>
</dbReference>
<keyword evidence="5" id="KW-0804">Transcription</keyword>
<dbReference type="PANTHER" id="PTHR48111">
    <property type="entry name" value="REGULATOR OF RPOS"/>
    <property type="match status" value="1"/>
</dbReference>
<dbReference type="InterPro" id="IPR036388">
    <property type="entry name" value="WH-like_DNA-bd_sf"/>
</dbReference>
<dbReference type="GO" id="GO:0006355">
    <property type="term" value="P:regulation of DNA-templated transcription"/>
    <property type="evidence" value="ECO:0007669"/>
    <property type="project" value="InterPro"/>
</dbReference>
<feature type="modified residue" description="4-aspartylphosphate" evidence="6">
    <location>
        <position position="51"/>
    </location>
</feature>
<evidence type="ECO:0000259" key="9">
    <source>
        <dbReference type="PROSITE" id="PS51755"/>
    </source>
</evidence>
<dbReference type="CDD" id="cd00383">
    <property type="entry name" value="trans_reg_C"/>
    <property type="match status" value="1"/>
</dbReference>
<dbReference type="CDD" id="cd17624">
    <property type="entry name" value="REC_OmpR_PmrA-like"/>
    <property type="match status" value="1"/>
</dbReference>
<keyword evidence="1 6" id="KW-0597">Phosphoprotein</keyword>
<evidence type="ECO:0000256" key="2">
    <source>
        <dbReference type="ARBA" id="ARBA00023012"/>
    </source>
</evidence>
<evidence type="ECO:0000256" key="6">
    <source>
        <dbReference type="PROSITE-ProRule" id="PRU00169"/>
    </source>
</evidence>
<reference evidence="10 11" key="1">
    <citation type="submission" date="2016-08" db="EMBL/GenBank/DDBJ databases">
        <authorList>
            <person name="Seilhamer J.J."/>
        </authorList>
    </citation>
    <scope>NUCLEOTIDE SEQUENCE [LARGE SCALE GENOMIC DNA]</scope>
    <source>
        <strain evidence="10 11">PH27A</strain>
    </source>
</reference>
<proteinExistence type="predicted"/>
<dbReference type="STRING" id="197479.BFW38_08990"/>
<feature type="domain" description="OmpR/PhoB-type" evidence="9">
    <location>
        <begin position="124"/>
        <end position="220"/>
    </location>
</feature>
<dbReference type="SMART" id="SM00448">
    <property type="entry name" value="REC"/>
    <property type="match status" value="1"/>
</dbReference>
<dbReference type="GO" id="GO:0032993">
    <property type="term" value="C:protein-DNA complex"/>
    <property type="evidence" value="ECO:0007669"/>
    <property type="project" value="TreeGrafter"/>
</dbReference>
<evidence type="ECO:0000256" key="3">
    <source>
        <dbReference type="ARBA" id="ARBA00023015"/>
    </source>
</evidence>
<dbReference type="PANTHER" id="PTHR48111:SF67">
    <property type="entry name" value="TRANSCRIPTIONAL REGULATORY PROTEIN TCTD"/>
    <property type="match status" value="1"/>
</dbReference>
<dbReference type="PROSITE" id="PS51755">
    <property type="entry name" value="OMPR_PHOB"/>
    <property type="match status" value="1"/>
</dbReference>
<feature type="DNA-binding region" description="OmpR/PhoB-type" evidence="7">
    <location>
        <begin position="124"/>
        <end position="220"/>
    </location>
</feature>
<dbReference type="Proteomes" id="UP000094291">
    <property type="component" value="Unassembled WGS sequence"/>
</dbReference>
<dbReference type="Gene3D" id="3.40.50.2300">
    <property type="match status" value="1"/>
</dbReference>
<dbReference type="InterPro" id="IPR001789">
    <property type="entry name" value="Sig_transdc_resp-reg_receiver"/>
</dbReference>
<evidence type="ECO:0000256" key="1">
    <source>
        <dbReference type="ARBA" id="ARBA00022553"/>
    </source>
</evidence>
<evidence type="ECO:0000256" key="7">
    <source>
        <dbReference type="PROSITE-ProRule" id="PRU01091"/>
    </source>
</evidence>